<evidence type="ECO:0000313" key="2">
    <source>
        <dbReference type="Proteomes" id="UP000242814"/>
    </source>
</evidence>
<sequence>LVQNIIAKYKILKDDIYNFDEIEFHMRVINTARMMIKSERINCSKLIQSENQK</sequence>
<feature type="non-terminal residue" evidence="1">
    <location>
        <position position="1"/>
    </location>
</feature>
<protein>
    <submittedName>
        <fullName evidence="1">Uncharacterized protein</fullName>
    </submittedName>
</protein>
<evidence type="ECO:0000313" key="1">
    <source>
        <dbReference type="EMBL" id="ODH12519.1"/>
    </source>
</evidence>
<reference evidence="1 2" key="1">
    <citation type="submission" date="2016-06" db="EMBL/GenBank/DDBJ databases">
        <authorList>
            <person name="Kjaerup R.B."/>
            <person name="Dalgaard T.S."/>
            <person name="Juul-Madsen H.R."/>
        </authorList>
    </citation>
    <scope>NUCLEOTIDE SEQUENCE [LARGE SCALE GENOMIC DNA]</scope>
    <source>
        <strain evidence="1 2">Pb300</strain>
    </source>
</reference>
<dbReference type="AlphaFoldDB" id="A0A1D2J2K2"/>
<name>A0A1D2J2K2_PARBR</name>
<gene>
    <name evidence="1" type="ORF">ACO22_08185</name>
</gene>
<proteinExistence type="predicted"/>
<accession>A0A1D2J2K2</accession>
<dbReference type="EMBL" id="LZYO01001334">
    <property type="protein sequence ID" value="ODH12519.1"/>
    <property type="molecule type" value="Genomic_DNA"/>
</dbReference>
<dbReference type="Proteomes" id="UP000242814">
    <property type="component" value="Unassembled WGS sequence"/>
</dbReference>
<comment type="caution">
    <text evidence="1">The sequence shown here is derived from an EMBL/GenBank/DDBJ whole genome shotgun (WGS) entry which is preliminary data.</text>
</comment>
<organism evidence="1 2">
    <name type="scientific">Paracoccidioides brasiliensis</name>
    <dbReference type="NCBI Taxonomy" id="121759"/>
    <lineage>
        <taxon>Eukaryota</taxon>
        <taxon>Fungi</taxon>
        <taxon>Dikarya</taxon>
        <taxon>Ascomycota</taxon>
        <taxon>Pezizomycotina</taxon>
        <taxon>Eurotiomycetes</taxon>
        <taxon>Eurotiomycetidae</taxon>
        <taxon>Onygenales</taxon>
        <taxon>Ajellomycetaceae</taxon>
        <taxon>Paracoccidioides</taxon>
    </lineage>
</organism>